<gene>
    <name evidence="1" type="ORF">BV25DRAFT_1922393</name>
</gene>
<name>A0ACB8SFQ9_9AGAM</name>
<dbReference type="Proteomes" id="UP000814140">
    <property type="component" value="Unassembled WGS sequence"/>
</dbReference>
<protein>
    <submittedName>
        <fullName evidence="1">Uncharacterized protein</fullName>
    </submittedName>
</protein>
<dbReference type="EMBL" id="MU277350">
    <property type="protein sequence ID" value="KAI0054765.1"/>
    <property type="molecule type" value="Genomic_DNA"/>
</dbReference>
<accession>A0ACB8SFQ9</accession>
<keyword evidence="2" id="KW-1185">Reference proteome</keyword>
<evidence type="ECO:0000313" key="1">
    <source>
        <dbReference type="EMBL" id="KAI0054765.1"/>
    </source>
</evidence>
<organism evidence="1 2">
    <name type="scientific">Artomyces pyxidatus</name>
    <dbReference type="NCBI Taxonomy" id="48021"/>
    <lineage>
        <taxon>Eukaryota</taxon>
        <taxon>Fungi</taxon>
        <taxon>Dikarya</taxon>
        <taxon>Basidiomycota</taxon>
        <taxon>Agaricomycotina</taxon>
        <taxon>Agaricomycetes</taxon>
        <taxon>Russulales</taxon>
        <taxon>Auriscalpiaceae</taxon>
        <taxon>Artomyces</taxon>
    </lineage>
</organism>
<reference evidence="1" key="2">
    <citation type="journal article" date="2022" name="New Phytol.">
        <title>Evolutionary transition to the ectomycorrhizal habit in the genomes of a hyperdiverse lineage of mushroom-forming fungi.</title>
        <authorList>
            <person name="Looney B."/>
            <person name="Miyauchi S."/>
            <person name="Morin E."/>
            <person name="Drula E."/>
            <person name="Courty P.E."/>
            <person name="Kohler A."/>
            <person name="Kuo A."/>
            <person name="LaButti K."/>
            <person name="Pangilinan J."/>
            <person name="Lipzen A."/>
            <person name="Riley R."/>
            <person name="Andreopoulos W."/>
            <person name="He G."/>
            <person name="Johnson J."/>
            <person name="Nolan M."/>
            <person name="Tritt A."/>
            <person name="Barry K.W."/>
            <person name="Grigoriev I.V."/>
            <person name="Nagy L.G."/>
            <person name="Hibbett D."/>
            <person name="Henrissat B."/>
            <person name="Matheny P.B."/>
            <person name="Labbe J."/>
            <person name="Martin F.M."/>
        </authorList>
    </citation>
    <scope>NUCLEOTIDE SEQUENCE</scope>
    <source>
        <strain evidence="1">HHB10654</strain>
    </source>
</reference>
<sequence length="515" mass="57343">MAVRLCIQMASQQGGGAARAMPLRGVFTGNLSMLRTLHIAGVPVWWVRPLHSLTTRTKIRSVRDPVEWGLSFATERTAVLGKTAVVAPKWLDGTTIDSCSYGLTRRLTRYSLTNRPLVRLPVAAFPQDDASQPEPAGPAVPQPPSREEAPPKKKAKKGKSKPAIPRDLPVRPAWLPEIHPAWAGLAARLVSLEVRQSKPLLYGLPPPHAFGSNTGAKIHNWLRLREWCYSEAQRLDDEPKILLTAGYWRIALEGRYHAMSYDANAKVLPQSSPDLIARLPPAPGPDHPSTSAHPTAASLGKRTFTMADGVEQEDPRGTRTPTQRARNAAERVDIAVRFGVHGGIPPYHPDQTPKWRGVAVDRARVDEDQALWAEVLWELTVAQFRLEFLWMEMEVMESAYADSYELVRQRDATRIWTYSGAVLPDPDSDPPTVDWLLSEDWRVRLAGATRFRNYIAAWPGMPTLPVAPKAPATRPELEGFEAAVYEAYCTYFGERKARLPTMPPRRPSTLPQDAE</sequence>
<comment type="caution">
    <text evidence="1">The sequence shown here is derived from an EMBL/GenBank/DDBJ whole genome shotgun (WGS) entry which is preliminary data.</text>
</comment>
<proteinExistence type="predicted"/>
<reference evidence="1" key="1">
    <citation type="submission" date="2021-03" db="EMBL/GenBank/DDBJ databases">
        <authorList>
            <consortium name="DOE Joint Genome Institute"/>
            <person name="Ahrendt S."/>
            <person name="Looney B.P."/>
            <person name="Miyauchi S."/>
            <person name="Morin E."/>
            <person name="Drula E."/>
            <person name="Courty P.E."/>
            <person name="Chicoki N."/>
            <person name="Fauchery L."/>
            <person name="Kohler A."/>
            <person name="Kuo A."/>
            <person name="Labutti K."/>
            <person name="Pangilinan J."/>
            <person name="Lipzen A."/>
            <person name="Riley R."/>
            <person name="Andreopoulos W."/>
            <person name="He G."/>
            <person name="Johnson J."/>
            <person name="Barry K.W."/>
            <person name="Grigoriev I.V."/>
            <person name="Nagy L."/>
            <person name="Hibbett D."/>
            <person name="Henrissat B."/>
            <person name="Matheny P.B."/>
            <person name="Labbe J."/>
            <person name="Martin F."/>
        </authorList>
    </citation>
    <scope>NUCLEOTIDE SEQUENCE</scope>
    <source>
        <strain evidence="1">HHB10654</strain>
    </source>
</reference>
<evidence type="ECO:0000313" key="2">
    <source>
        <dbReference type="Proteomes" id="UP000814140"/>
    </source>
</evidence>